<dbReference type="AlphaFoldDB" id="A0A0N1HB30"/>
<evidence type="ECO:0000313" key="3">
    <source>
        <dbReference type="Proteomes" id="UP000038010"/>
    </source>
</evidence>
<feature type="compositionally biased region" description="Pro residues" evidence="1">
    <location>
        <begin position="552"/>
        <end position="562"/>
    </location>
</feature>
<dbReference type="VEuPathDB" id="FungiDB:AB675_11384"/>
<reference evidence="2 3" key="1">
    <citation type="submission" date="2015-06" db="EMBL/GenBank/DDBJ databases">
        <title>Draft genome of the ant-associated black yeast Phialophora attae CBS 131958.</title>
        <authorList>
            <person name="Moreno L.F."/>
            <person name="Stielow B.J."/>
            <person name="de Hoog S."/>
            <person name="Vicente V.A."/>
            <person name="Weiss V.A."/>
            <person name="de Vries M."/>
            <person name="Cruz L.M."/>
            <person name="Souza E.M."/>
        </authorList>
    </citation>
    <scope>NUCLEOTIDE SEQUENCE [LARGE SCALE GENOMIC DNA]</scope>
    <source>
        <strain evidence="2 3">CBS 131958</strain>
    </source>
</reference>
<feature type="compositionally biased region" description="Low complexity" evidence="1">
    <location>
        <begin position="436"/>
        <end position="451"/>
    </location>
</feature>
<feature type="compositionally biased region" description="Low complexity" evidence="1">
    <location>
        <begin position="28"/>
        <end position="44"/>
    </location>
</feature>
<name>A0A0N1HB30_9EURO</name>
<feature type="compositionally biased region" description="Acidic residues" evidence="1">
    <location>
        <begin position="325"/>
        <end position="352"/>
    </location>
</feature>
<evidence type="ECO:0000313" key="2">
    <source>
        <dbReference type="EMBL" id="KPI40204.1"/>
    </source>
</evidence>
<feature type="compositionally biased region" description="Polar residues" evidence="1">
    <location>
        <begin position="403"/>
        <end position="416"/>
    </location>
</feature>
<dbReference type="Proteomes" id="UP000038010">
    <property type="component" value="Unassembled WGS sequence"/>
</dbReference>
<dbReference type="EMBL" id="LFJN01000013">
    <property type="protein sequence ID" value="KPI40204.1"/>
    <property type="molecule type" value="Genomic_DNA"/>
</dbReference>
<feature type="compositionally biased region" description="Low complexity" evidence="1">
    <location>
        <begin position="532"/>
        <end position="551"/>
    </location>
</feature>
<keyword evidence="3" id="KW-1185">Reference proteome</keyword>
<feature type="region of interest" description="Disordered" evidence="1">
    <location>
        <begin position="532"/>
        <end position="562"/>
    </location>
</feature>
<feature type="compositionally biased region" description="Pro residues" evidence="1">
    <location>
        <begin position="472"/>
        <end position="491"/>
    </location>
</feature>
<feature type="region of interest" description="Disordered" evidence="1">
    <location>
        <begin position="72"/>
        <end position="107"/>
    </location>
</feature>
<dbReference type="GeneID" id="28732105"/>
<dbReference type="OrthoDB" id="10671189at2759"/>
<sequence length="562" mass="62434">MPARLGGRPHQEEWSDTSDVDSARHSSPRVATSSSPAAARSSSVGEAQEDVRPNYIDSVARRLQNNLSRAHASVNQVQPDGQATTSAPSSRWTTSASALNDHGDVDVEPTQQDDVIMSDDENASGPLNLPTRPPPRFQYPSARPQVLPQVAVASSDSDAQADHQTRLDAYTTFGAPAAFIQQHLPAEDSNHFNVRASLHTVFAIKTISTSQCDECKSKGRGDEIYQCITCVKQICQSCMEDSLEKERKGIAEAKKRAGLGQAEIDEDEYVWRWQGDHRHKGLKECYIARKNARATGEYQVDVKISMLSPAEPGDDTVTVRMIIDDDDDGEVPEVDEDETEEEYDEEEEVEEETPTKKRARSETGTDTNSSSPTGSERSERVQPVRKKPRKDIPRSVPLDFATQAETLSRSVRGNNETSKKLQRIQEAAAKSPQGLPRPRVASSVARSRPPSLDLRAAQPSPDLPQVARPAWQQPPPGYQYPPPRYPLPGYQYPPPRYPLPVQDMYQPPPGSMMWSMPQPAYHNAQQLHNPYGQFYGQYQPQWPQQRQQGPVSPRPIPPPTPP</sequence>
<feature type="region of interest" description="Disordered" evidence="1">
    <location>
        <begin position="325"/>
        <end position="491"/>
    </location>
</feature>
<feature type="compositionally biased region" description="Polar residues" evidence="1">
    <location>
        <begin position="72"/>
        <end position="98"/>
    </location>
</feature>
<feature type="region of interest" description="Disordered" evidence="1">
    <location>
        <begin position="1"/>
        <end position="57"/>
    </location>
</feature>
<gene>
    <name evidence="2" type="ORF">AB675_11384</name>
</gene>
<accession>A0A0N1HB30</accession>
<organism evidence="2 3">
    <name type="scientific">Cyphellophora attinorum</name>
    <dbReference type="NCBI Taxonomy" id="1664694"/>
    <lineage>
        <taxon>Eukaryota</taxon>
        <taxon>Fungi</taxon>
        <taxon>Dikarya</taxon>
        <taxon>Ascomycota</taxon>
        <taxon>Pezizomycotina</taxon>
        <taxon>Eurotiomycetes</taxon>
        <taxon>Chaetothyriomycetidae</taxon>
        <taxon>Chaetothyriales</taxon>
        <taxon>Cyphellophoraceae</taxon>
        <taxon>Cyphellophora</taxon>
    </lineage>
</organism>
<dbReference type="RefSeq" id="XP_018000167.1">
    <property type="nucleotide sequence ID" value="XM_018140225.1"/>
</dbReference>
<protein>
    <submittedName>
        <fullName evidence="2">Uncharacterized protein</fullName>
    </submittedName>
</protein>
<feature type="compositionally biased region" description="Polar residues" evidence="1">
    <location>
        <begin position="362"/>
        <end position="375"/>
    </location>
</feature>
<evidence type="ECO:0000256" key="1">
    <source>
        <dbReference type="SAM" id="MobiDB-lite"/>
    </source>
</evidence>
<proteinExistence type="predicted"/>
<comment type="caution">
    <text evidence="2">The sequence shown here is derived from an EMBL/GenBank/DDBJ whole genome shotgun (WGS) entry which is preliminary data.</text>
</comment>